<feature type="transmembrane region" description="Helical" evidence="1">
    <location>
        <begin position="34"/>
        <end position="52"/>
    </location>
</feature>
<keyword evidence="1" id="KW-1133">Transmembrane helix</keyword>
<evidence type="ECO:0000313" key="3">
    <source>
        <dbReference type="Proteomes" id="UP000589521"/>
    </source>
</evidence>
<keyword evidence="1" id="KW-0472">Membrane</keyword>
<evidence type="ECO:0000313" key="2">
    <source>
        <dbReference type="EMBL" id="NYS96361.1"/>
    </source>
</evidence>
<dbReference type="EMBL" id="JACBXX010000101">
    <property type="protein sequence ID" value="NYS96361.1"/>
    <property type="molecule type" value="Genomic_DNA"/>
</dbReference>
<reference evidence="2 3" key="1">
    <citation type="submission" date="2020-07" db="EMBL/GenBank/DDBJ databases">
        <title>MOT database genomes.</title>
        <authorList>
            <person name="Joseph S."/>
            <person name="Aduse-Opoku J."/>
            <person name="Hashim A."/>
            <person name="Wade W."/>
            <person name="Curtis M."/>
        </authorList>
    </citation>
    <scope>NUCLEOTIDE SEQUENCE [LARGE SCALE GENOMIC DNA]</scope>
    <source>
        <strain evidence="2 3">STR</strain>
    </source>
</reference>
<name>A0A7Z0S4G9_9STRE</name>
<protein>
    <submittedName>
        <fullName evidence="2">Uncharacterized protein</fullName>
    </submittedName>
</protein>
<comment type="caution">
    <text evidence="2">The sequence shown here is derived from an EMBL/GenBank/DDBJ whole genome shotgun (WGS) entry which is preliminary data.</text>
</comment>
<keyword evidence="1" id="KW-0812">Transmembrane</keyword>
<proteinExistence type="predicted"/>
<dbReference type="AlphaFoldDB" id="A0A7Z0S4G9"/>
<dbReference type="RefSeq" id="WP_179925114.1">
    <property type="nucleotide sequence ID" value="NZ_CATKDJ010000167.1"/>
</dbReference>
<evidence type="ECO:0000256" key="1">
    <source>
        <dbReference type="SAM" id="Phobius"/>
    </source>
</evidence>
<accession>A0A7Z0S4G9</accession>
<organism evidence="2 3">
    <name type="scientific">Streptococcus danieliae</name>
    <dbReference type="NCBI Taxonomy" id="747656"/>
    <lineage>
        <taxon>Bacteria</taxon>
        <taxon>Bacillati</taxon>
        <taxon>Bacillota</taxon>
        <taxon>Bacilli</taxon>
        <taxon>Lactobacillales</taxon>
        <taxon>Streptococcaceae</taxon>
        <taxon>Streptococcus</taxon>
    </lineage>
</organism>
<dbReference type="Proteomes" id="UP000589521">
    <property type="component" value="Unassembled WGS sequence"/>
</dbReference>
<gene>
    <name evidence="2" type="ORF">HZY94_04090</name>
</gene>
<sequence length="57" mass="6299">MKNTQPNNQELKRIFVSIIILGPLAVTMMDSRPLVSAICIAFILMLALKGLVSLKDK</sequence>
<feature type="transmembrane region" description="Helical" evidence="1">
    <location>
        <begin position="12"/>
        <end position="28"/>
    </location>
</feature>